<proteinExistence type="predicted"/>
<dbReference type="Gene3D" id="3.30.60.190">
    <property type="match status" value="1"/>
</dbReference>
<keyword evidence="4" id="KW-1185">Reference proteome</keyword>
<organism evidence="3 4">
    <name type="scientific">Polyplosphaeria fusca</name>
    <dbReference type="NCBI Taxonomy" id="682080"/>
    <lineage>
        <taxon>Eukaryota</taxon>
        <taxon>Fungi</taxon>
        <taxon>Dikarya</taxon>
        <taxon>Ascomycota</taxon>
        <taxon>Pezizomycotina</taxon>
        <taxon>Dothideomycetes</taxon>
        <taxon>Pleosporomycetidae</taxon>
        <taxon>Pleosporales</taxon>
        <taxon>Tetraplosphaeriaceae</taxon>
        <taxon>Polyplosphaeria</taxon>
    </lineage>
</organism>
<evidence type="ECO:0000313" key="3">
    <source>
        <dbReference type="EMBL" id="KAF2730004.1"/>
    </source>
</evidence>
<dbReference type="Pfam" id="PF04438">
    <property type="entry name" value="zf-HIT"/>
    <property type="match status" value="1"/>
</dbReference>
<dbReference type="CDD" id="cd23024">
    <property type="entry name" value="zf-HIT_ZNHIT2-3"/>
    <property type="match status" value="1"/>
</dbReference>
<dbReference type="SUPFAM" id="SSF144232">
    <property type="entry name" value="HIT/MYND zinc finger-like"/>
    <property type="match status" value="1"/>
</dbReference>
<dbReference type="EMBL" id="ML996228">
    <property type="protein sequence ID" value="KAF2730004.1"/>
    <property type="molecule type" value="Genomic_DNA"/>
</dbReference>
<sequence length="152" mass="17029">MLCAICEREPKKYSCSTCRIPYCSITCYKQHQSSSCTSIETAKFKPPPVPQPLAPRRLPAYVKDRNFSNIVPGFQELAAANPEFMQAAKEIYAKTIRPRQERTFHGRGWTPKKGDDAAMRLIQQIGEGKHGIAKQNGLATFKEINAGKSEEP</sequence>
<evidence type="ECO:0000259" key="2">
    <source>
        <dbReference type="PROSITE" id="PS51083"/>
    </source>
</evidence>
<dbReference type="OrthoDB" id="18412at2759"/>
<dbReference type="PROSITE" id="PS51083">
    <property type="entry name" value="ZF_HIT"/>
    <property type="match status" value="1"/>
</dbReference>
<feature type="domain" description="HIT-type" evidence="2">
    <location>
        <begin position="3"/>
        <end position="36"/>
    </location>
</feature>
<dbReference type="InterPro" id="IPR007529">
    <property type="entry name" value="Znf_HIT"/>
</dbReference>
<reference evidence="3" key="1">
    <citation type="journal article" date="2020" name="Stud. Mycol.">
        <title>101 Dothideomycetes genomes: a test case for predicting lifestyles and emergence of pathogens.</title>
        <authorList>
            <person name="Haridas S."/>
            <person name="Albert R."/>
            <person name="Binder M."/>
            <person name="Bloem J."/>
            <person name="Labutti K."/>
            <person name="Salamov A."/>
            <person name="Andreopoulos B."/>
            <person name="Baker S."/>
            <person name="Barry K."/>
            <person name="Bills G."/>
            <person name="Bluhm B."/>
            <person name="Cannon C."/>
            <person name="Castanera R."/>
            <person name="Culley D."/>
            <person name="Daum C."/>
            <person name="Ezra D."/>
            <person name="Gonzalez J."/>
            <person name="Henrissat B."/>
            <person name="Kuo A."/>
            <person name="Liang C."/>
            <person name="Lipzen A."/>
            <person name="Lutzoni F."/>
            <person name="Magnuson J."/>
            <person name="Mondo S."/>
            <person name="Nolan M."/>
            <person name="Ohm R."/>
            <person name="Pangilinan J."/>
            <person name="Park H.-J."/>
            <person name="Ramirez L."/>
            <person name="Alfaro M."/>
            <person name="Sun H."/>
            <person name="Tritt A."/>
            <person name="Yoshinaga Y."/>
            <person name="Zwiers L.-H."/>
            <person name="Turgeon B."/>
            <person name="Goodwin S."/>
            <person name="Spatafora J."/>
            <person name="Crous P."/>
            <person name="Grigoriev I."/>
        </authorList>
    </citation>
    <scope>NUCLEOTIDE SEQUENCE</scope>
    <source>
        <strain evidence="3">CBS 125425</strain>
    </source>
</reference>
<keyword evidence="1" id="KW-0862">Zinc</keyword>
<name>A0A9P4UX61_9PLEO</name>
<dbReference type="Proteomes" id="UP000799444">
    <property type="component" value="Unassembled WGS sequence"/>
</dbReference>
<accession>A0A9P4UX61</accession>
<comment type="caution">
    <text evidence="3">The sequence shown here is derived from an EMBL/GenBank/DDBJ whole genome shotgun (WGS) entry which is preliminary data.</text>
</comment>
<keyword evidence="1" id="KW-0863">Zinc-finger</keyword>
<dbReference type="GO" id="GO:0008270">
    <property type="term" value="F:zinc ion binding"/>
    <property type="evidence" value="ECO:0007669"/>
    <property type="project" value="UniProtKB-UniRule"/>
</dbReference>
<dbReference type="AlphaFoldDB" id="A0A9P4UX61"/>
<evidence type="ECO:0000256" key="1">
    <source>
        <dbReference type="PROSITE-ProRule" id="PRU00453"/>
    </source>
</evidence>
<protein>
    <recommendedName>
        <fullName evidence="2">HIT-type domain-containing protein</fullName>
    </recommendedName>
</protein>
<evidence type="ECO:0000313" key="4">
    <source>
        <dbReference type="Proteomes" id="UP000799444"/>
    </source>
</evidence>
<gene>
    <name evidence="3" type="ORF">EJ04DRAFT_568101</name>
</gene>
<keyword evidence="1" id="KW-0479">Metal-binding</keyword>